<dbReference type="PANTHER" id="PTHR30035:SF3">
    <property type="entry name" value="INTERMEMBRANE PHOSPHOLIPID TRANSPORT SYSTEM LIPOPROTEIN MLAA"/>
    <property type="match status" value="1"/>
</dbReference>
<dbReference type="PRINTS" id="PR01805">
    <property type="entry name" value="VACJLIPOPROT"/>
</dbReference>
<keyword evidence="5" id="KW-0449">Lipoprotein</keyword>
<evidence type="ECO:0000256" key="4">
    <source>
        <dbReference type="SAM" id="SignalP"/>
    </source>
</evidence>
<dbReference type="GO" id="GO:0120010">
    <property type="term" value="P:intermembrane phospholipid transfer"/>
    <property type="evidence" value="ECO:0007669"/>
    <property type="project" value="TreeGrafter"/>
</dbReference>
<feature type="compositionally biased region" description="Low complexity" evidence="3">
    <location>
        <begin position="300"/>
        <end position="332"/>
    </location>
</feature>
<evidence type="ECO:0000256" key="1">
    <source>
        <dbReference type="ARBA" id="ARBA00010634"/>
    </source>
</evidence>
<dbReference type="Pfam" id="PF04333">
    <property type="entry name" value="MlaA"/>
    <property type="match status" value="1"/>
</dbReference>
<evidence type="ECO:0000313" key="5">
    <source>
        <dbReference type="EMBL" id="CAA9891592.1"/>
    </source>
</evidence>
<protein>
    <submittedName>
        <fullName evidence="5">Surface lipoprotein</fullName>
    </submittedName>
</protein>
<feature type="compositionally biased region" description="Acidic residues" evidence="3">
    <location>
        <begin position="244"/>
        <end position="256"/>
    </location>
</feature>
<evidence type="ECO:0000313" key="6">
    <source>
        <dbReference type="Proteomes" id="UP000494216"/>
    </source>
</evidence>
<feature type="chain" id="PRO_5035919359" evidence="4">
    <location>
        <begin position="28"/>
        <end position="344"/>
    </location>
</feature>
<proteinExistence type="inferred from homology"/>
<dbReference type="GO" id="GO:0016020">
    <property type="term" value="C:membrane"/>
    <property type="evidence" value="ECO:0007669"/>
    <property type="project" value="InterPro"/>
</dbReference>
<sequence length="344" mass="36319">MITRKSALNIRLLLSSLVISGAFGGCATTSTQVNPNDPWVGWNRGAQSFNDDVDDAILKPVAKGYLAITSEAVDQGVTNFFSNLNDIGVTVNDFLQLKFLQGGMDASRFIVNTTAGMAGIFDVAKHIDLPKHNEDFGQTLGFWGVPSGSYLVLPFFGASSPRDTVGLVGDALLNPLTYASLFGGAAINAVTTGTKAVDVADTRAGLMSTEKMIDEASVDRYDFIKNAYQQHREYLIHDGNPPQDENDLLEPDEDIMSEGTGDNKESAASSSANLTKGSTAIPALGNPYSVPVIDNSNSMPAAPASSSAPVIDNSRSIPAASNPSSAPVTNNSRHMLDLSAPDDK</sequence>
<evidence type="ECO:0000256" key="2">
    <source>
        <dbReference type="ARBA" id="ARBA00022729"/>
    </source>
</evidence>
<comment type="caution">
    <text evidence="5">The sequence shown here is derived from an EMBL/GenBank/DDBJ whole genome shotgun (WGS) entry which is preliminary data.</text>
</comment>
<keyword evidence="2 4" id="KW-0732">Signal</keyword>
<feature type="signal peptide" evidence="4">
    <location>
        <begin position="1"/>
        <end position="27"/>
    </location>
</feature>
<comment type="similarity">
    <text evidence="1">Belongs to the MlaA family.</text>
</comment>
<dbReference type="Proteomes" id="UP000494216">
    <property type="component" value="Unassembled WGS sequence"/>
</dbReference>
<keyword evidence="6" id="KW-1185">Reference proteome</keyword>
<dbReference type="EMBL" id="CADCXN010000075">
    <property type="protein sequence ID" value="CAA9891592.1"/>
    <property type="molecule type" value="Genomic_DNA"/>
</dbReference>
<feature type="compositionally biased region" description="Polar residues" evidence="3">
    <location>
        <begin position="266"/>
        <end position="278"/>
    </location>
</feature>
<reference evidence="5 6" key="1">
    <citation type="submission" date="2020-02" db="EMBL/GenBank/DDBJ databases">
        <authorList>
            <person name="Hogendoorn C."/>
        </authorList>
    </citation>
    <scope>NUCLEOTIDE SEQUENCE [LARGE SCALE GENOMIC DNA]</scope>
    <source>
        <strain evidence="5">METHB21</strain>
    </source>
</reference>
<organism evidence="5 6">
    <name type="scientific">Candidatus Methylobacter favarea</name>
    <dbReference type="NCBI Taxonomy" id="2707345"/>
    <lineage>
        <taxon>Bacteria</taxon>
        <taxon>Pseudomonadati</taxon>
        <taxon>Pseudomonadota</taxon>
        <taxon>Gammaproteobacteria</taxon>
        <taxon>Methylococcales</taxon>
        <taxon>Methylococcaceae</taxon>
        <taxon>Methylobacter</taxon>
    </lineage>
</organism>
<dbReference type="AlphaFoldDB" id="A0A8S0X234"/>
<name>A0A8S0X234_9GAMM</name>
<accession>A0A8S0X234</accession>
<feature type="region of interest" description="Disordered" evidence="3">
    <location>
        <begin position="236"/>
        <end position="344"/>
    </location>
</feature>
<dbReference type="PROSITE" id="PS51257">
    <property type="entry name" value="PROKAR_LIPOPROTEIN"/>
    <property type="match status" value="1"/>
</dbReference>
<evidence type="ECO:0000256" key="3">
    <source>
        <dbReference type="SAM" id="MobiDB-lite"/>
    </source>
</evidence>
<dbReference type="RefSeq" id="WP_174626441.1">
    <property type="nucleotide sequence ID" value="NZ_CADCXN010000075.1"/>
</dbReference>
<dbReference type="PANTHER" id="PTHR30035">
    <property type="entry name" value="LIPOPROTEIN VACJ-RELATED"/>
    <property type="match status" value="1"/>
</dbReference>
<gene>
    <name evidence="5" type="ORF">METHB2_450007</name>
</gene>
<dbReference type="InterPro" id="IPR007428">
    <property type="entry name" value="MlaA"/>
</dbReference>